<evidence type="ECO:0000313" key="3">
    <source>
        <dbReference type="Proteomes" id="UP001153076"/>
    </source>
</evidence>
<evidence type="ECO:0000256" key="1">
    <source>
        <dbReference type="SAM" id="MobiDB-lite"/>
    </source>
</evidence>
<feature type="region of interest" description="Disordered" evidence="1">
    <location>
        <begin position="70"/>
        <end position="131"/>
    </location>
</feature>
<organism evidence="2 3">
    <name type="scientific">Carnegiea gigantea</name>
    <dbReference type="NCBI Taxonomy" id="171969"/>
    <lineage>
        <taxon>Eukaryota</taxon>
        <taxon>Viridiplantae</taxon>
        <taxon>Streptophyta</taxon>
        <taxon>Embryophyta</taxon>
        <taxon>Tracheophyta</taxon>
        <taxon>Spermatophyta</taxon>
        <taxon>Magnoliopsida</taxon>
        <taxon>eudicotyledons</taxon>
        <taxon>Gunneridae</taxon>
        <taxon>Pentapetalae</taxon>
        <taxon>Caryophyllales</taxon>
        <taxon>Cactineae</taxon>
        <taxon>Cactaceae</taxon>
        <taxon>Cactoideae</taxon>
        <taxon>Echinocereeae</taxon>
        <taxon>Carnegiea</taxon>
    </lineage>
</organism>
<accession>A0A9Q1GZ20</accession>
<sequence>MVLHQKFGRAHQYRLSKDTGLNPAKLVHGASASIAVSPAEISPEACSSPVSGILKVNSHVSPQIVSIQNQTSNEAGSNPAAVPDPSQRPECEREAMDRGARRGRGTAVSPVSTAQIDFPPSADSSSPNASMLGNSAPINQVFPATSYASLLDPDEGNCLKFIPAGVFNGVAYAQLESDDVAAEIAYWVLCSVLGANPSFEIIQNLDTIRNAPNCARSQRLVPG</sequence>
<comment type="caution">
    <text evidence="2">The sequence shown here is derived from an EMBL/GenBank/DDBJ whole genome shotgun (WGS) entry which is preliminary data.</text>
</comment>
<gene>
    <name evidence="2" type="ORF">Cgig2_024134</name>
</gene>
<reference evidence="2" key="1">
    <citation type="submission" date="2022-04" db="EMBL/GenBank/DDBJ databases">
        <title>Carnegiea gigantea Genome sequencing and assembly v2.</title>
        <authorList>
            <person name="Copetti D."/>
            <person name="Sanderson M.J."/>
            <person name="Burquez A."/>
            <person name="Wojciechowski M.F."/>
        </authorList>
    </citation>
    <scope>NUCLEOTIDE SEQUENCE</scope>
    <source>
        <strain evidence="2">SGP5-SGP5p</strain>
        <tissue evidence="2">Aerial part</tissue>
    </source>
</reference>
<keyword evidence="3" id="KW-1185">Reference proteome</keyword>
<name>A0A9Q1GZ20_9CARY</name>
<feature type="compositionally biased region" description="Low complexity" evidence="1">
    <location>
        <begin position="119"/>
        <end position="130"/>
    </location>
</feature>
<feature type="compositionally biased region" description="Basic and acidic residues" evidence="1">
    <location>
        <begin position="87"/>
        <end position="100"/>
    </location>
</feature>
<dbReference type="EMBL" id="JAKOGI010001056">
    <property type="protein sequence ID" value="KAJ8428067.1"/>
    <property type="molecule type" value="Genomic_DNA"/>
</dbReference>
<dbReference type="AlphaFoldDB" id="A0A9Q1GZ20"/>
<protein>
    <submittedName>
        <fullName evidence="2">Uncharacterized protein</fullName>
    </submittedName>
</protein>
<proteinExistence type="predicted"/>
<dbReference type="Proteomes" id="UP001153076">
    <property type="component" value="Unassembled WGS sequence"/>
</dbReference>
<evidence type="ECO:0000313" key="2">
    <source>
        <dbReference type="EMBL" id="KAJ8428067.1"/>
    </source>
</evidence>